<dbReference type="AlphaFoldDB" id="A0A2G9Y733"/>
<evidence type="ECO:0000259" key="1">
    <source>
        <dbReference type="Pfam" id="PF18915"/>
    </source>
</evidence>
<protein>
    <recommendedName>
        <fullName evidence="1">DUF5667 domain-containing protein</fullName>
    </recommendedName>
</protein>
<sequence length="181" mass="20835">MKNLLRLFWVFLIFTLVFVLSYFVIASSETTSGISQEKVVYNLPYPGILPDHPLYFFKIVRDRINNFLTRDHLKKAELYLLFSDKRAAMALSLAKKGKNQQAIDTFSKAEKYFLKIPPILQEAKRQGSSPPSSFIETLKLSNAKHQELITELFKTLPQGITEPLNQIMLLNGQVKKELEKL</sequence>
<accession>A0A2G9Y733</accession>
<comment type="caution">
    <text evidence="2">The sequence shown here is derived from an EMBL/GenBank/DDBJ whole genome shotgun (WGS) entry which is preliminary data.</text>
</comment>
<proteinExistence type="predicted"/>
<dbReference type="Proteomes" id="UP000231025">
    <property type="component" value="Unassembled WGS sequence"/>
</dbReference>
<evidence type="ECO:0000313" key="3">
    <source>
        <dbReference type="Proteomes" id="UP000231025"/>
    </source>
</evidence>
<organism evidence="2 3">
    <name type="scientific">Candidatus Roizmanbacteria bacterium CG23_combo_of_CG06-09_8_20_14_all_35_49</name>
    <dbReference type="NCBI Taxonomy" id="1974863"/>
    <lineage>
        <taxon>Bacteria</taxon>
        <taxon>Candidatus Roizmaniibacteriota</taxon>
    </lineage>
</organism>
<feature type="domain" description="DUF5667" evidence="1">
    <location>
        <begin position="47"/>
        <end position="158"/>
    </location>
</feature>
<dbReference type="Pfam" id="PF18915">
    <property type="entry name" value="DUF5667"/>
    <property type="match status" value="1"/>
</dbReference>
<dbReference type="InterPro" id="IPR043725">
    <property type="entry name" value="DUF5667"/>
</dbReference>
<gene>
    <name evidence="2" type="ORF">COX47_01990</name>
</gene>
<evidence type="ECO:0000313" key="2">
    <source>
        <dbReference type="EMBL" id="PIP15030.1"/>
    </source>
</evidence>
<reference evidence="2 3" key="1">
    <citation type="submission" date="2017-09" db="EMBL/GenBank/DDBJ databases">
        <title>Depth-based differentiation of microbial function through sediment-hosted aquifers and enrichment of novel symbionts in the deep terrestrial subsurface.</title>
        <authorList>
            <person name="Probst A.J."/>
            <person name="Ladd B."/>
            <person name="Jarett J.K."/>
            <person name="Geller-Mcgrath D.E."/>
            <person name="Sieber C.M."/>
            <person name="Emerson J.B."/>
            <person name="Anantharaman K."/>
            <person name="Thomas B.C."/>
            <person name="Malmstrom R."/>
            <person name="Stieglmeier M."/>
            <person name="Klingl A."/>
            <person name="Woyke T."/>
            <person name="Ryan C.M."/>
            <person name="Banfield J.F."/>
        </authorList>
    </citation>
    <scope>NUCLEOTIDE SEQUENCE [LARGE SCALE GENOMIC DNA]</scope>
    <source>
        <strain evidence="2">CG23_combo_of_CG06-09_8_20_14_all_35_49</strain>
    </source>
</reference>
<dbReference type="EMBL" id="PCRE01000028">
    <property type="protein sequence ID" value="PIP15030.1"/>
    <property type="molecule type" value="Genomic_DNA"/>
</dbReference>
<name>A0A2G9Y733_9BACT</name>